<dbReference type="AlphaFoldDB" id="A0A699UU49"/>
<accession>A0A699UU49</accession>
<evidence type="ECO:0000256" key="1">
    <source>
        <dbReference type="SAM" id="MobiDB-lite"/>
    </source>
</evidence>
<organism evidence="2">
    <name type="scientific">Tanacetum cinerariifolium</name>
    <name type="common">Dalmatian daisy</name>
    <name type="synonym">Chrysanthemum cinerariifolium</name>
    <dbReference type="NCBI Taxonomy" id="118510"/>
    <lineage>
        <taxon>Eukaryota</taxon>
        <taxon>Viridiplantae</taxon>
        <taxon>Streptophyta</taxon>
        <taxon>Embryophyta</taxon>
        <taxon>Tracheophyta</taxon>
        <taxon>Spermatophyta</taxon>
        <taxon>Magnoliopsida</taxon>
        <taxon>eudicotyledons</taxon>
        <taxon>Gunneridae</taxon>
        <taxon>Pentapetalae</taxon>
        <taxon>asterids</taxon>
        <taxon>campanulids</taxon>
        <taxon>Asterales</taxon>
        <taxon>Asteraceae</taxon>
        <taxon>Asteroideae</taxon>
        <taxon>Anthemideae</taxon>
        <taxon>Anthemidinae</taxon>
        <taxon>Tanacetum</taxon>
    </lineage>
</organism>
<gene>
    <name evidence="2" type="ORF">Tci_897030</name>
</gene>
<proteinExistence type="predicted"/>
<evidence type="ECO:0000313" key="2">
    <source>
        <dbReference type="EMBL" id="GFD25061.1"/>
    </source>
</evidence>
<feature type="non-terminal residue" evidence="2">
    <location>
        <position position="78"/>
    </location>
</feature>
<sequence length="78" mass="8283">MLPSKSSQGVAVAGDPGSENVSSPVEVGIQARESEIKNLEALLEIEAGMQRAAEEKSAGLSQELERIRAQFSELQVSN</sequence>
<name>A0A699UU49_TANCI</name>
<feature type="region of interest" description="Disordered" evidence="1">
    <location>
        <begin position="1"/>
        <end position="25"/>
    </location>
</feature>
<comment type="caution">
    <text evidence="2">The sequence shown here is derived from an EMBL/GenBank/DDBJ whole genome shotgun (WGS) entry which is preliminary data.</text>
</comment>
<protein>
    <submittedName>
        <fullName evidence="2">Uncharacterized protein</fullName>
    </submittedName>
</protein>
<dbReference type="EMBL" id="BKCJ011357621">
    <property type="protein sequence ID" value="GFD25061.1"/>
    <property type="molecule type" value="Genomic_DNA"/>
</dbReference>
<reference evidence="2" key="1">
    <citation type="journal article" date="2019" name="Sci. Rep.">
        <title>Draft genome of Tanacetum cinerariifolium, the natural source of mosquito coil.</title>
        <authorList>
            <person name="Yamashiro T."/>
            <person name="Shiraishi A."/>
            <person name="Satake H."/>
            <person name="Nakayama K."/>
        </authorList>
    </citation>
    <scope>NUCLEOTIDE SEQUENCE</scope>
</reference>